<feature type="transmembrane region" description="Helical" evidence="6">
    <location>
        <begin position="246"/>
        <end position="268"/>
    </location>
</feature>
<feature type="transmembrane region" description="Helical" evidence="6">
    <location>
        <begin position="356"/>
        <end position="375"/>
    </location>
</feature>
<feature type="transmembrane region" description="Helical" evidence="6">
    <location>
        <begin position="321"/>
        <end position="344"/>
    </location>
</feature>
<dbReference type="PANTHER" id="PTHR30250">
    <property type="entry name" value="PST FAMILY PREDICTED COLANIC ACID TRANSPORTER"/>
    <property type="match status" value="1"/>
</dbReference>
<organism evidence="7 8">
    <name type="scientific">Sphingosinicella rhizophila</name>
    <dbReference type="NCBI Taxonomy" id="3050082"/>
    <lineage>
        <taxon>Bacteria</taxon>
        <taxon>Pseudomonadati</taxon>
        <taxon>Pseudomonadota</taxon>
        <taxon>Alphaproteobacteria</taxon>
        <taxon>Sphingomonadales</taxon>
        <taxon>Sphingosinicellaceae</taxon>
        <taxon>Sphingosinicella</taxon>
    </lineage>
</organism>
<evidence type="ECO:0000256" key="2">
    <source>
        <dbReference type="ARBA" id="ARBA00022475"/>
    </source>
</evidence>
<sequence>MIRLFLKFSAGSWLAAAISLLTTPIVTALIVPDEFGRASMYILALNLLLQVVMLGLDQSFARRFYSDPSLEHRSRLLWNAMLPPLGLSVLVALAILWFGSPISRLLIGAESDILIWLLALSVVVAVLERFALLVLRMNKEAVRFSMLRLAFAIINFLVILLYCQFVARDFLAIVSANLAALSLCAALAILMGGPIWKAWPLDRALIGAMLRYGLPFVPTFLAAWMFEGIDRVALRHYSTFFELGLFSAAIKIVAILSLLQIAFSNFWVPVSYELYESGSDEARATYASVFSQISGSLFVAGLGIIVLKDVVILLFDPAYRGAASIMPFLLLIPIMATLSEVTVVGINFRNRTHWHLYIALGCAALNLILNLLLVPSLGAKGAAIATGFSYIAFFYSRTLMSARLFPIPVDLKRVHIAVILFVLVAALNSFLPFSPLSYGAAAAAILAMLLIDRRIFLGLATDLAGRIRRSAA</sequence>
<keyword evidence="3 6" id="KW-0812">Transmembrane</keyword>
<protein>
    <submittedName>
        <fullName evidence="7">Polysaccharide biosynthesis C-terminal domain-containing protein</fullName>
    </submittedName>
</protein>
<evidence type="ECO:0000256" key="1">
    <source>
        <dbReference type="ARBA" id="ARBA00004651"/>
    </source>
</evidence>
<feature type="transmembrane region" description="Helical" evidence="6">
    <location>
        <begin position="208"/>
        <end position="226"/>
    </location>
</feature>
<dbReference type="RefSeq" id="WP_315726731.1">
    <property type="nucleotide sequence ID" value="NZ_JAVUPU010000005.1"/>
</dbReference>
<dbReference type="EMBL" id="JAVUPU010000005">
    <property type="protein sequence ID" value="MDT9599641.1"/>
    <property type="molecule type" value="Genomic_DNA"/>
</dbReference>
<dbReference type="Proteomes" id="UP001259572">
    <property type="component" value="Unassembled WGS sequence"/>
</dbReference>
<feature type="transmembrane region" description="Helical" evidence="6">
    <location>
        <begin position="381"/>
        <end position="402"/>
    </location>
</feature>
<evidence type="ECO:0000256" key="3">
    <source>
        <dbReference type="ARBA" id="ARBA00022692"/>
    </source>
</evidence>
<reference evidence="7 8" key="1">
    <citation type="submission" date="2023-05" db="EMBL/GenBank/DDBJ databases">
        <authorList>
            <person name="Guo Y."/>
        </authorList>
    </citation>
    <scope>NUCLEOTIDE SEQUENCE [LARGE SCALE GENOMIC DNA]</scope>
    <source>
        <strain evidence="7 8">GR2756</strain>
    </source>
</reference>
<dbReference type="Pfam" id="PF01943">
    <property type="entry name" value="Polysacc_synt"/>
    <property type="match status" value="1"/>
</dbReference>
<feature type="transmembrane region" description="Helical" evidence="6">
    <location>
        <begin position="113"/>
        <end position="135"/>
    </location>
</feature>
<proteinExistence type="predicted"/>
<evidence type="ECO:0000256" key="6">
    <source>
        <dbReference type="SAM" id="Phobius"/>
    </source>
</evidence>
<evidence type="ECO:0000256" key="4">
    <source>
        <dbReference type="ARBA" id="ARBA00022989"/>
    </source>
</evidence>
<accession>A0ABU3Q8D9</accession>
<comment type="caution">
    <text evidence="7">The sequence shown here is derived from an EMBL/GenBank/DDBJ whole genome shotgun (WGS) entry which is preliminary data.</text>
</comment>
<name>A0ABU3Q8D9_9SPHN</name>
<keyword evidence="8" id="KW-1185">Reference proteome</keyword>
<comment type="subcellular location">
    <subcellularLocation>
        <location evidence="1">Cell membrane</location>
        <topology evidence="1">Multi-pass membrane protein</topology>
    </subcellularLocation>
</comment>
<feature type="transmembrane region" description="Helical" evidence="6">
    <location>
        <begin position="38"/>
        <end position="56"/>
    </location>
</feature>
<evidence type="ECO:0000313" key="7">
    <source>
        <dbReference type="EMBL" id="MDT9599641.1"/>
    </source>
</evidence>
<feature type="transmembrane region" description="Helical" evidence="6">
    <location>
        <begin position="414"/>
        <end position="431"/>
    </location>
</feature>
<feature type="transmembrane region" description="Helical" evidence="6">
    <location>
        <begin position="147"/>
        <end position="167"/>
    </location>
</feature>
<feature type="transmembrane region" description="Helical" evidence="6">
    <location>
        <begin position="289"/>
        <end position="315"/>
    </location>
</feature>
<dbReference type="InterPro" id="IPR002797">
    <property type="entry name" value="Polysacc_synth"/>
</dbReference>
<evidence type="ECO:0000256" key="5">
    <source>
        <dbReference type="ARBA" id="ARBA00023136"/>
    </source>
</evidence>
<feature type="transmembrane region" description="Helical" evidence="6">
    <location>
        <begin position="173"/>
        <end position="196"/>
    </location>
</feature>
<feature type="transmembrane region" description="Helical" evidence="6">
    <location>
        <begin position="437"/>
        <end position="460"/>
    </location>
</feature>
<dbReference type="InterPro" id="IPR050833">
    <property type="entry name" value="Poly_Biosynth_Transport"/>
</dbReference>
<keyword evidence="5 6" id="KW-0472">Membrane</keyword>
<dbReference type="PANTHER" id="PTHR30250:SF11">
    <property type="entry name" value="O-ANTIGEN TRANSPORTER-RELATED"/>
    <property type="match status" value="1"/>
</dbReference>
<evidence type="ECO:0000313" key="8">
    <source>
        <dbReference type="Proteomes" id="UP001259572"/>
    </source>
</evidence>
<keyword evidence="4 6" id="KW-1133">Transmembrane helix</keyword>
<feature type="transmembrane region" description="Helical" evidence="6">
    <location>
        <begin position="76"/>
        <end position="98"/>
    </location>
</feature>
<keyword evidence="2" id="KW-1003">Cell membrane</keyword>
<gene>
    <name evidence="7" type="ORF">RQX22_11835</name>
</gene>